<keyword evidence="2" id="KW-1185">Reference proteome</keyword>
<dbReference type="PROSITE" id="PS50017">
    <property type="entry name" value="DEATH_DOMAIN"/>
    <property type="match status" value="1"/>
</dbReference>
<reference evidence="3" key="2">
    <citation type="submission" date="2025-08" db="UniProtKB">
        <authorList>
            <consortium name="RefSeq"/>
        </authorList>
    </citation>
    <scope>IDENTIFICATION</scope>
</reference>
<gene>
    <name evidence="3" type="primary">LOC136077142</name>
</gene>
<dbReference type="SMART" id="SM00005">
    <property type="entry name" value="DEATH"/>
    <property type="match status" value="1"/>
</dbReference>
<dbReference type="Pfam" id="PF00531">
    <property type="entry name" value="Death"/>
    <property type="match status" value="1"/>
</dbReference>
<dbReference type="Proteomes" id="UP001652625">
    <property type="component" value="Chromosome 02"/>
</dbReference>
<evidence type="ECO:0000313" key="3">
    <source>
        <dbReference type="RefSeq" id="XP_065647901.1"/>
    </source>
</evidence>
<accession>A0ABM4BG04</accession>
<evidence type="ECO:0000313" key="2">
    <source>
        <dbReference type="Proteomes" id="UP001652625"/>
    </source>
</evidence>
<dbReference type="InterPro" id="IPR000488">
    <property type="entry name" value="Death_dom"/>
</dbReference>
<evidence type="ECO:0000259" key="1">
    <source>
        <dbReference type="PROSITE" id="PS50017"/>
    </source>
</evidence>
<dbReference type="InterPro" id="IPR011029">
    <property type="entry name" value="DEATH-like_dom_sf"/>
</dbReference>
<dbReference type="RefSeq" id="XP_065647901.1">
    <property type="nucleotide sequence ID" value="XM_065791829.1"/>
</dbReference>
<protein>
    <submittedName>
        <fullName evidence="3">Uncharacterized protein LOC136077142</fullName>
    </submittedName>
</protein>
<name>A0ABM4BG04_HYDVU</name>
<organism evidence="2 3">
    <name type="scientific">Hydra vulgaris</name>
    <name type="common">Hydra</name>
    <name type="synonym">Hydra attenuata</name>
    <dbReference type="NCBI Taxonomy" id="6087"/>
    <lineage>
        <taxon>Eukaryota</taxon>
        <taxon>Metazoa</taxon>
        <taxon>Cnidaria</taxon>
        <taxon>Hydrozoa</taxon>
        <taxon>Hydroidolina</taxon>
        <taxon>Anthoathecata</taxon>
        <taxon>Aplanulata</taxon>
        <taxon>Hydridae</taxon>
        <taxon>Hydra</taxon>
    </lineage>
</organism>
<sequence length="238" mass="27406">MGQCISCLKKDNILHSQVFKLKFSESVGVDWRILGRYLNIEENYIDIIDHDITETNEKAYSILTKWMQINENPTLEGLKIALRNMRRMDLIRKIDELTKTSNLPESAYRFSVNKETSNSPVSSTTFSAEKEISNSPVSSTKFSAKKETSNSPVNSTKFSAKKDISEICTALKSFYLINYGKICEVQPPLKFPGKCVYLMHKFVDLCIVDAVNTQKQMLYLVLNQKEFLEKQLRYKPFI</sequence>
<reference evidence="2" key="1">
    <citation type="submission" date="2025-05" db="UniProtKB">
        <authorList>
            <consortium name="RefSeq"/>
        </authorList>
    </citation>
    <scope>NUCLEOTIDE SEQUENCE [LARGE SCALE GENOMIC DNA]</scope>
</reference>
<dbReference type="GeneID" id="136077142"/>
<dbReference type="CDD" id="cd01670">
    <property type="entry name" value="Death"/>
    <property type="match status" value="1"/>
</dbReference>
<proteinExistence type="predicted"/>
<feature type="domain" description="Death" evidence="1">
    <location>
        <begin position="16"/>
        <end position="98"/>
    </location>
</feature>
<dbReference type="SUPFAM" id="SSF47986">
    <property type="entry name" value="DEATH domain"/>
    <property type="match status" value="1"/>
</dbReference>
<dbReference type="Gene3D" id="1.10.533.10">
    <property type="entry name" value="Death Domain, Fas"/>
    <property type="match status" value="1"/>
</dbReference>